<keyword evidence="1" id="KW-0472">Membrane</keyword>
<gene>
    <name evidence="2" type="ORF">AVJ23_12880</name>
</gene>
<feature type="transmembrane region" description="Helical" evidence="1">
    <location>
        <begin position="31"/>
        <end position="48"/>
    </location>
</feature>
<accession>A0A0W7WIF7</accession>
<name>A0A0W7WIF7_9RHOB</name>
<comment type="caution">
    <text evidence="2">The sequence shown here is derived from an EMBL/GenBank/DDBJ whole genome shotgun (WGS) entry which is preliminary data.</text>
</comment>
<reference evidence="2 3" key="1">
    <citation type="submission" date="2015-12" db="EMBL/GenBank/DDBJ databases">
        <authorList>
            <person name="Shamseldin A."/>
            <person name="Moawad H."/>
            <person name="Abd El-Rahim W.M."/>
            <person name="Sadowsky M.J."/>
        </authorList>
    </citation>
    <scope>NUCLEOTIDE SEQUENCE [LARGE SCALE GENOMIC DNA]</scope>
    <source>
        <strain evidence="2 3">SJ5A-1</strain>
    </source>
</reference>
<evidence type="ECO:0000256" key="1">
    <source>
        <dbReference type="SAM" id="Phobius"/>
    </source>
</evidence>
<dbReference type="AlphaFoldDB" id="A0A0W7WIF7"/>
<dbReference type="Proteomes" id="UP000054396">
    <property type="component" value="Unassembled WGS sequence"/>
</dbReference>
<keyword evidence="1" id="KW-0812">Transmembrane</keyword>
<proteinExistence type="predicted"/>
<evidence type="ECO:0000313" key="2">
    <source>
        <dbReference type="EMBL" id="KUF10295.1"/>
    </source>
</evidence>
<protein>
    <submittedName>
        <fullName evidence="2">Uncharacterized protein</fullName>
    </submittedName>
</protein>
<sequence length="95" mass="10673">MSIDPAPGPRRPLFVERQTYRRRRLVDAARALPLLGLLLWCVPLLWLIPEEPLPTSTALVYLFVVWAGLVVGAAAMIFALRRARPIETGGTERPR</sequence>
<keyword evidence="1" id="KW-1133">Transmembrane helix</keyword>
<feature type="transmembrane region" description="Helical" evidence="1">
    <location>
        <begin position="60"/>
        <end position="80"/>
    </location>
</feature>
<evidence type="ECO:0000313" key="3">
    <source>
        <dbReference type="Proteomes" id="UP000054396"/>
    </source>
</evidence>
<dbReference type="STRING" id="1685382.AVJ23_12880"/>
<dbReference type="EMBL" id="LPXO01000007">
    <property type="protein sequence ID" value="KUF10295.1"/>
    <property type="molecule type" value="Genomic_DNA"/>
</dbReference>
<dbReference type="RefSeq" id="WP_058862613.1">
    <property type="nucleotide sequence ID" value="NZ_LPXO01000007.1"/>
</dbReference>
<keyword evidence="3" id="KW-1185">Reference proteome</keyword>
<organism evidence="2 3">
    <name type="scientific">Pseudoponticoccus marisrubri</name>
    <dbReference type="NCBI Taxonomy" id="1685382"/>
    <lineage>
        <taxon>Bacteria</taxon>
        <taxon>Pseudomonadati</taxon>
        <taxon>Pseudomonadota</taxon>
        <taxon>Alphaproteobacteria</taxon>
        <taxon>Rhodobacterales</taxon>
        <taxon>Roseobacteraceae</taxon>
        <taxon>Pseudoponticoccus</taxon>
    </lineage>
</organism>